<evidence type="ECO:0000256" key="1">
    <source>
        <dbReference type="ARBA" id="ARBA00022723"/>
    </source>
</evidence>
<evidence type="ECO:0000259" key="6">
    <source>
        <dbReference type="PROSITE" id="PS50157"/>
    </source>
</evidence>
<dbReference type="PROSITE" id="PS50157">
    <property type="entry name" value="ZINC_FINGER_C2H2_2"/>
    <property type="match status" value="1"/>
</dbReference>
<evidence type="ECO:0000313" key="8">
    <source>
        <dbReference type="Proteomes" id="UP001321749"/>
    </source>
</evidence>
<dbReference type="InterPro" id="IPR036236">
    <property type="entry name" value="Znf_C2H2_sf"/>
</dbReference>
<accession>A0AAV9I3D9</accession>
<feature type="compositionally biased region" description="Polar residues" evidence="5">
    <location>
        <begin position="78"/>
        <end position="98"/>
    </location>
</feature>
<dbReference type="GO" id="GO:0008270">
    <property type="term" value="F:zinc ion binding"/>
    <property type="evidence" value="ECO:0007669"/>
    <property type="project" value="UniProtKB-KW"/>
</dbReference>
<proteinExistence type="predicted"/>
<feature type="domain" description="C2H2-type" evidence="6">
    <location>
        <begin position="230"/>
        <end position="257"/>
    </location>
</feature>
<keyword evidence="1" id="KW-0479">Metal-binding</keyword>
<keyword evidence="8" id="KW-1185">Reference proteome</keyword>
<reference evidence="7" key="2">
    <citation type="submission" date="2023-06" db="EMBL/GenBank/DDBJ databases">
        <authorList>
            <consortium name="Lawrence Berkeley National Laboratory"/>
            <person name="Mondo S.J."/>
            <person name="Hensen N."/>
            <person name="Bonometti L."/>
            <person name="Westerberg I."/>
            <person name="Brannstrom I.O."/>
            <person name="Guillou S."/>
            <person name="Cros-Aarteil S."/>
            <person name="Calhoun S."/>
            <person name="Haridas S."/>
            <person name="Kuo A."/>
            <person name="Pangilinan J."/>
            <person name="Riley R."/>
            <person name="Labutti K."/>
            <person name="Andreopoulos B."/>
            <person name="Lipzen A."/>
            <person name="Chen C."/>
            <person name="Yanf M."/>
            <person name="Daum C."/>
            <person name="Ng V."/>
            <person name="Clum A."/>
            <person name="Steindorff A."/>
            <person name="Ohm R."/>
            <person name="Martin F."/>
            <person name="Silar P."/>
            <person name="Natvig D."/>
            <person name="Lalanne C."/>
            <person name="Gautier V."/>
            <person name="Ament-Velasquez S.L."/>
            <person name="Kruys A."/>
            <person name="Hutchinson M.I."/>
            <person name="Powell A.J."/>
            <person name="Barry K."/>
            <person name="Miller A.N."/>
            <person name="Grigoriev I.V."/>
            <person name="Debuchy R."/>
            <person name="Gladieux P."/>
            <person name="Thoren M.H."/>
            <person name="Johannesson H."/>
        </authorList>
    </citation>
    <scope>NUCLEOTIDE SEQUENCE</scope>
    <source>
        <strain evidence="7">PSN324</strain>
    </source>
</reference>
<dbReference type="InterPro" id="IPR013087">
    <property type="entry name" value="Znf_C2H2_type"/>
</dbReference>
<evidence type="ECO:0000313" key="7">
    <source>
        <dbReference type="EMBL" id="KAK4466560.1"/>
    </source>
</evidence>
<organism evidence="7 8">
    <name type="scientific">Cladorrhinum samala</name>
    <dbReference type="NCBI Taxonomy" id="585594"/>
    <lineage>
        <taxon>Eukaryota</taxon>
        <taxon>Fungi</taxon>
        <taxon>Dikarya</taxon>
        <taxon>Ascomycota</taxon>
        <taxon>Pezizomycotina</taxon>
        <taxon>Sordariomycetes</taxon>
        <taxon>Sordariomycetidae</taxon>
        <taxon>Sordariales</taxon>
        <taxon>Podosporaceae</taxon>
        <taxon>Cladorrhinum</taxon>
    </lineage>
</organism>
<dbReference type="Proteomes" id="UP001321749">
    <property type="component" value="Unassembled WGS sequence"/>
</dbReference>
<dbReference type="PANTHER" id="PTHR23235">
    <property type="entry name" value="KRUEPPEL-LIKE TRANSCRIPTION FACTOR"/>
    <property type="match status" value="1"/>
</dbReference>
<gene>
    <name evidence="7" type="ORF">QBC42DRAFT_293374</name>
</gene>
<protein>
    <recommendedName>
        <fullName evidence="6">C2H2-type domain-containing protein</fullName>
    </recommendedName>
</protein>
<feature type="region of interest" description="Disordered" evidence="5">
    <location>
        <begin position="1"/>
        <end position="104"/>
    </location>
</feature>
<keyword evidence="2 4" id="KW-0863">Zinc-finger</keyword>
<name>A0AAV9I3D9_9PEZI</name>
<reference evidence="7" key="1">
    <citation type="journal article" date="2023" name="Mol. Phylogenet. Evol.">
        <title>Genome-scale phylogeny and comparative genomics of the fungal order Sordariales.</title>
        <authorList>
            <person name="Hensen N."/>
            <person name="Bonometti L."/>
            <person name="Westerberg I."/>
            <person name="Brannstrom I.O."/>
            <person name="Guillou S."/>
            <person name="Cros-Aarteil S."/>
            <person name="Calhoun S."/>
            <person name="Haridas S."/>
            <person name="Kuo A."/>
            <person name="Mondo S."/>
            <person name="Pangilinan J."/>
            <person name="Riley R."/>
            <person name="LaButti K."/>
            <person name="Andreopoulos B."/>
            <person name="Lipzen A."/>
            <person name="Chen C."/>
            <person name="Yan M."/>
            <person name="Daum C."/>
            <person name="Ng V."/>
            <person name="Clum A."/>
            <person name="Steindorff A."/>
            <person name="Ohm R.A."/>
            <person name="Martin F."/>
            <person name="Silar P."/>
            <person name="Natvig D.O."/>
            <person name="Lalanne C."/>
            <person name="Gautier V."/>
            <person name="Ament-Velasquez S.L."/>
            <person name="Kruys A."/>
            <person name="Hutchinson M.I."/>
            <person name="Powell A.J."/>
            <person name="Barry K."/>
            <person name="Miller A.N."/>
            <person name="Grigoriev I.V."/>
            <person name="Debuchy R."/>
            <person name="Gladieux P."/>
            <person name="Hiltunen Thoren M."/>
            <person name="Johannesson H."/>
        </authorList>
    </citation>
    <scope>NUCLEOTIDE SEQUENCE</scope>
    <source>
        <strain evidence="7">PSN324</strain>
    </source>
</reference>
<dbReference type="AlphaFoldDB" id="A0AAV9I3D9"/>
<evidence type="ECO:0000256" key="4">
    <source>
        <dbReference type="PROSITE-ProRule" id="PRU00042"/>
    </source>
</evidence>
<comment type="caution">
    <text evidence="7">The sequence shown here is derived from an EMBL/GenBank/DDBJ whole genome shotgun (WGS) entry which is preliminary data.</text>
</comment>
<sequence length="295" mass="32970">MWGWEGEASYRRRNVSPSIDGDVGPFADEGLAVLRGSVDDVPTINPLDIRARPEDHLDQEDDGPGEDPSGDSPAMHSFPTSQPEPMAVQLSSSPTNLETGVGFSDGTDFSRRTFVPSMNQITSLGSGHDAQGFGFFDGGFSIPNSTLVSPLSFGQPFSSYVPFQQMPTYLGDPSSPNTTASLNPFDRPQLLSAQSQNYRERYPCPYPDCDETFPSSRIPAKHRNWHERPFHCPRCAYKSRTSRELRKHLESHSGASGWKCPVEECQSRATRAYNMIRHVRQQHEITVRQEDLTRF</sequence>
<dbReference type="Gene3D" id="3.30.160.60">
    <property type="entry name" value="Classic Zinc Finger"/>
    <property type="match status" value="2"/>
</dbReference>
<dbReference type="SMART" id="SM00355">
    <property type="entry name" value="ZnF_C2H2"/>
    <property type="match status" value="3"/>
</dbReference>
<evidence type="ECO:0000256" key="2">
    <source>
        <dbReference type="ARBA" id="ARBA00022771"/>
    </source>
</evidence>
<feature type="compositionally biased region" description="Acidic residues" evidence="5">
    <location>
        <begin position="57"/>
        <end position="69"/>
    </location>
</feature>
<dbReference type="SUPFAM" id="SSF57667">
    <property type="entry name" value="beta-beta-alpha zinc fingers"/>
    <property type="match status" value="1"/>
</dbReference>
<dbReference type="EMBL" id="MU864931">
    <property type="protein sequence ID" value="KAK4466560.1"/>
    <property type="molecule type" value="Genomic_DNA"/>
</dbReference>
<keyword evidence="3" id="KW-0862">Zinc</keyword>
<evidence type="ECO:0000256" key="3">
    <source>
        <dbReference type="ARBA" id="ARBA00022833"/>
    </source>
</evidence>
<evidence type="ECO:0000256" key="5">
    <source>
        <dbReference type="SAM" id="MobiDB-lite"/>
    </source>
</evidence>